<dbReference type="EMBL" id="AJSR01000091">
    <property type="protein sequence ID" value="EKM33826.1"/>
    <property type="molecule type" value="Genomic_DNA"/>
</dbReference>
<comment type="caution">
    <text evidence="1">The sequence shown here is derived from an EMBL/GenBank/DDBJ whole genome shotgun (WGS) entry which is preliminary data.</text>
</comment>
<organism evidence="1 2">
    <name type="scientific">Vibrio harveyi</name>
    <name type="common">Beneckea harveyi</name>
    <dbReference type="NCBI Taxonomy" id="669"/>
    <lineage>
        <taxon>Bacteria</taxon>
        <taxon>Pseudomonadati</taxon>
        <taxon>Pseudomonadota</taxon>
        <taxon>Gammaproteobacteria</taxon>
        <taxon>Vibrionales</taxon>
        <taxon>Vibrionaceae</taxon>
        <taxon>Vibrio</taxon>
    </lineage>
</organism>
<name>A0A454D5C2_VIBHA</name>
<sequence length="41" mass="4334">MKLPASMRPAANAKRHSSELAANANIAIAVSKNVDIPYPQS</sequence>
<evidence type="ECO:0000313" key="1">
    <source>
        <dbReference type="EMBL" id="EKM33826.1"/>
    </source>
</evidence>
<dbReference type="Proteomes" id="UP000008367">
    <property type="component" value="Unassembled WGS sequence"/>
</dbReference>
<accession>A0A454D5C2</accession>
<evidence type="ECO:0000313" key="2">
    <source>
        <dbReference type="Proteomes" id="UP000008367"/>
    </source>
</evidence>
<dbReference type="AlphaFoldDB" id="A0A454D5C2"/>
<protein>
    <submittedName>
        <fullName evidence="1">Uncharacterized protein</fullName>
    </submittedName>
</protein>
<gene>
    <name evidence="1" type="ORF">VCHENC02_0775</name>
</gene>
<reference evidence="1 2" key="1">
    <citation type="submission" date="2012-10" db="EMBL/GenBank/DDBJ databases">
        <title>Genome sequence of Vibrio Cholerae HENC-02.</title>
        <authorList>
            <person name="Eppinger M."/>
            <person name="Hasan N.A."/>
            <person name="Sengamalay N."/>
            <person name="Hine E."/>
            <person name="Su Q."/>
            <person name="Daugherty S.C."/>
            <person name="Young S."/>
            <person name="Sadzewicz L."/>
            <person name="Tallon L."/>
            <person name="Cebula T.A."/>
            <person name="Ravel J."/>
            <person name="Colwell R.R."/>
        </authorList>
    </citation>
    <scope>NUCLEOTIDE SEQUENCE [LARGE SCALE GENOMIC DNA]</scope>
    <source>
        <strain evidence="1 2">HENC-02</strain>
    </source>
</reference>
<proteinExistence type="predicted"/>